<proteinExistence type="predicted"/>
<dbReference type="EMBL" id="CAJEWN010003429">
    <property type="protein sequence ID" value="CAD2207613.1"/>
    <property type="molecule type" value="Genomic_DNA"/>
</dbReference>
<gene>
    <name evidence="1" type="ORF">MENT_LOCUS61570</name>
</gene>
<name>A0A6V7Y7F2_MELEN</name>
<sequence>MVCRNVIVHGYGLLCLDMDFVFDGGYIKISLKYQGDQKRGSC</sequence>
<dbReference type="Proteomes" id="UP000580250">
    <property type="component" value="Unassembled WGS sequence"/>
</dbReference>
<dbReference type="AlphaFoldDB" id="A0A6V7Y7F2"/>
<evidence type="ECO:0000313" key="2">
    <source>
        <dbReference type="Proteomes" id="UP000580250"/>
    </source>
</evidence>
<accession>A0A6V7Y7F2</accession>
<evidence type="ECO:0000313" key="1">
    <source>
        <dbReference type="EMBL" id="CAD2207613.1"/>
    </source>
</evidence>
<protein>
    <submittedName>
        <fullName evidence="1">Uncharacterized protein</fullName>
    </submittedName>
</protein>
<organism evidence="1 2">
    <name type="scientific">Meloidogyne enterolobii</name>
    <name type="common">Root-knot nematode worm</name>
    <name type="synonym">Meloidogyne mayaguensis</name>
    <dbReference type="NCBI Taxonomy" id="390850"/>
    <lineage>
        <taxon>Eukaryota</taxon>
        <taxon>Metazoa</taxon>
        <taxon>Ecdysozoa</taxon>
        <taxon>Nematoda</taxon>
        <taxon>Chromadorea</taxon>
        <taxon>Rhabditida</taxon>
        <taxon>Tylenchina</taxon>
        <taxon>Tylenchomorpha</taxon>
        <taxon>Tylenchoidea</taxon>
        <taxon>Meloidogynidae</taxon>
        <taxon>Meloidogyninae</taxon>
        <taxon>Meloidogyne</taxon>
    </lineage>
</organism>
<comment type="caution">
    <text evidence="1">The sequence shown here is derived from an EMBL/GenBank/DDBJ whole genome shotgun (WGS) entry which is preliminary data.</text>
</comment>
<reference evidence="1 2" key="1">
    <citation type="submission" date="2020-08" db="EMBL/GenBank/DDBJ databases">
        <authorList>
            <person name="Koutsovoulos G."/>
            <person name="Danchin GJ E."/>
        </authorList>
    </citation>
    <scope>NUCLEOTIDE SEQUENCE [LARGE SCALE GENOMIC DNA]</scope>
</reference>